<dbReference type="PROSITE" id="PS50011">
    <property type="entry name" value="PROTEIN_KINASE_DOM"/>
    <property type="match status" value="1"/>
</dbReference>
<dbReference type="PANTHER" id="PTHR44329">
    <property type="entry name" value="SERINE/THREONINE-PROTEIN KINASE TNNI3K-RELATED"/>
    <property type="match status" value="1"/>
</dbReference>
<keyword evidence="3" id="KW-1185">Reference proteome</keyword>
<reference evidence="2 3" key="1">
    <citation type="journal article" date="2016" name="Mol. Biol. Evol.">
        <title>Comparative Genomics of Early-Diverging Mushroom-Forming Fungi Provides Insights into the Origins of Lignocellulose Decay Capabilities.</title>
        <authorList>
            <person name="Nagy L.G."/>
            <person name="Riley R."/>
            <person name="Tritt A."/>
            <person name="Adam C."/>
            <person name="Daum C."/>
            <person name="Floudas D."/>
            <person name="Sun H."/>
            <person name="Yadav J.S."/>
            <person name="Pangilinan J."/>
            <person name="Larsson K.H."/>
            <person name="Matsuura K."/>
            <person name="Barry K."/>
            <person name="Labutti K."/>
            <person name="Kuo R."/>
            <person name="Ohm R.A."/>
            <person name="Bhattacharya S.S."/>
            <person name="Shirouzu T."/>
            <person name="Yoshinaga Y."/>
            <person name="Martin F.M."/>
            <person name="Grigoriev I.V."/>
            <person name="Hibbett D.S."/>
        </authorList>
    </citation>
    <scope>NUCLEOTIDE SEQUENCE [LARGE SCALE GENOMIC DNA]</scope>
    <source>
        <strain evidence="2 3">HHB12733</strain>
    </source>
</reference>
<organism evidence="2 3">
    <name type="scientific">Calocera cornea HHB12733</name>
    <dbReference type="NCBI Taxonomy" id="1353952"/>
    <lineage>
        <taxon>Eukaryota</taxon>
        <taxon>Fungi</taxon>
        <taxon>Dikarya</taxon>
        <taxon>Basidiomycota</taxon>
        <taxon>Agaricomycotina</taxon>
        <taxon>Dacrymycetes</taxon>
        <taxon>Dacrymycetales</taxon>
        <taxon>Dacrymycetaceae</taxon>
        <taxon>Calocera</taxon>
    </lineage>
</organism>
<dbReference type="GO" id="GO:0005524">
    <property type="term" value="F:ATP binding"/>
    <property type="evidence" value="ECO:0007669"/>
    <property type="project" value="InterPro"/>
</dbReference>
<dbReference type="GO" id="GO:0004674">
    <property type="term" value="F:protein serine/threonine kinase activity"/>
    <property type="evidence" value="ECO:0007669"/>
    <property type="project" value="TreeGrafter"/>
</dbReference>
<evidence type="ECO:0000313" key="2">
    <source>
        <dbReference type="EMBL" id="KZT52127.1"/>
    </source>
</evidence>
<dbReference type="OrthoDB" id="346907at2759"/>
<name>A0A165D5N2_9BASI</name>
<keyword evidence="2" id="KW-0418">Kinase</keyword>
<feature type="non-terminal residue" evidence="2">
    <location>
        <position position="1"/>
    </location>
</feature>
<dbReference type="SUPFAM" id="SSF56112">
    <property type="entry name" value="Protein kinase-like (PK-like)"/>
    <property type="match status" value="1"/>
</dbReference>
<dbReference type="PANTHER" id="PTHR44329:SF214">
    <property type="entry name" value="PROTEIN KINASE DOMAIN-CONTAINING PROTEIN"/>
    <property type="match status" value="1"/>
</dbReference>
<accession>A0A165D5N2</accession>
<dbReference type="EMBL" id="KV424077">
    <property type="protein sequence ID" value="KZT52127.1"/>
    <property type="molecule type" value="Genomic_DNA"/>
</dbReference>
<dbReference type="InParanoid" id="A0A165D5N2"/>
<dbReference type="Gene3D" id="1.10.510.10">
    <property type="entry name" value="Transferase(Phosphotransferase) domain 1"/>
    <property type="match status" value="1"/>
</dbReference>
<proteinExistence type="predicted"/>
<dbReference type="InterPro" id="IPR000719">
    <property type="entry name" value="Prot_kinase_dom"/>
</dbReference>
<keyword evidence="2" id="KW-0808">Transferase</keyword>
<dbReference type="InterPro" id="IPR011009">
    <property type="entry name" value="Kinase-like_dom_sf"/>
</dbReference>
<dbReference type="InterPro" id="IPR001245">
    <property type="entry name" value="Ser-Thr/Tyr_kinase_cat_dom"/>
</dbReference>
<dbReference type="STRING" id="1353952.A0A165D5N2"/>
<dbReference type="PROSITE" id="PS00108">
    <property type="entry name" value="PROTEIN_KINASE_ST"/>
    <property type="match status" value="1"/>
</dbReference>
<evidence type="ECO:0000313" key="3">
    <source>
        <dbReference type="Proteomes" id="UP000076842"/>
    </source>
</evidence>
<evidence type="ECO:0000259" key="1">
    <source>
        <dbReference type="PROSITE" id="PS50011"/>
    </source>
</evidence>
<dbReference type="InterPro" id="IPR008271">
    <property type="entry name" value="Ser/Thr_kinase_AS"/>
</dbReference>
<dbReference type="SMART" id="SM00220">
    <property type="entry name" value="S_TKc"/>
    <property type="match status" value="1"/>
</dbReference>
<protein>
    <submittedName>
        <fullName evidence="2">Kinase-like protein</fullName>
    </submittedName>
</protein>
<dbReference type="InterPro" id="IPR051681">
    <property type="entry name" value="Ser/Thr_Kinases-Pseudokinases"/>
</dbReference>
<gene>
    <name evidence="2" type="ORF">CALCODRAFT_442042</name>
</gene>
<sequence>REALIWSSLSHPYIVPLLGVADYAKICPGGFSQLCMVAPWMSGGNIMEYIKDHPNVSRLSWLLDIVHAVLYLHSRPSGPVIHGDLKGNNILIEMDEYGFPTAQLTDFGLAQMMDVSRQDNIATTSTAGNGNARWLAQSDIFEMMRTFLEVWPILKNILEVASRPVQILTGAPPFQGKPDYEVIVDVFQGINPERPTGNCGGLDDDRWSLMLNCWSDIRAQERPSLQQVEEDIQQSIYMEDNVVM</sequence>
<dbReference type="Proteomes" id="UP000076842">
    <property type="component" value="Unassembled WGS sequence"/>
</dbReference>
<dbReference type="AlphaFoldDB" id="A0A165D5N2"/>
<feature type="domain" description="Protein kinase" evidence="1">
    <location>
        <begin position="1"/>
        <end position="238"/>
    </location>
</feature>
<dbReference type="Pfam" id="PF07714">
    <property type="entry name" value="PK_Tyr_Ser-Thr"/>
    <property type="match status" value="1"/>
</dbReference>